<dbReference type="InterPro" id="IPR010941">
    <property type="entry name" value="PhaC_N"/>
</dbReference>
<name>A0A8I1Y5U7_BRAEL</name>
<reference evidence="6" key="1">
    <citation type="submission" date="2021-02" db="EMBL/GenBank/DDBJ databases">
        <title>Genomic Encyclopedia of Type Strains, Phase IV (KMG-V): Genome sequencing to study the core and pangenomes of soil and plant-associated prokaryotes.</title>
        <authorList>
            <person name="Whitman W."/>
        </authorList>
    </citation>
    <scope>NUCLEOTIDE SEQUENCE</scope>
    <source>
        <strain evidence="6">USDA 406</strain>
    </source>
</reference>
<dbReference type="EMBL" id="JAFICZ010000001">
    <property type="protein sequence ID" value="MBP1293747.1"/>
    <property type="molecule type" value="Genomic_DNA"/>
</dbReference>
<gene>
    <name evidence="6" type="ORF">JOH49_003500</name>
</gene>
<keyword evidence="2 6" id="KW-0012">Acyltransferase</keyword>
<dbReference type="PANTHER" id="PTHR36837:SF5">
    <property type="entry name" value="POLY-3-HYDROXYBUTYRATE SYNTHASE"/>
    <property type="match status" value="1"/>
</dbReference>
<accession>A0A8I1Y5U7</accession>
<evidence type="ECO:0000256" key="1">
    <source>
        <dbReference type="ARBA" id="ARBA00022679"/>
    </source>
</evidence>
<dbReference type="Proteomes" id="UP000673383">
    <property type="component" value="Unassembled WGS sequence"/>
</dbReference>
<feature type="region of interest" description="Disordered" evidence="3">
    <location>
        <begin position="1"/>
        <end position="35"/>
    </location>
</feature>
<dbReference type="InterPro" id="IPR022211">
    <property type="entry name" value="PHBC_N"/>
</dbReference>
<dbReference type="Pfam" id="PF12551">
    <property type="entry name" value="PHBC_N"/>
    <property type="match status" value="1"/>
</dbReference>
<dbReference type="Gene3D" id="3.40.50.1820">
    <property type="entry name" value="alpha/beta hydrolase"/>
    <property type="match status" value="1"/>
</dbReference>
<evidence type="ECO:0000259" key="4">
    <source>
        <dbReference type="Pfam" id="PF07167"/>
    </source>
</evidence>
<evidence type="ECO:0000313" key="7">
    <source>
        <dbReference type="Proteomes" id="UP000673383"/>
    </source>
</evidence>
<dbReference type="GO" id="GO:0042619">
    <property type="term" value="P:poly-hydroxybutyrate biosynthetic process"/>
    <property type="evidence" value="ECO:0007669"/>
    <property type="project" value="InterPro"/>
</dbReference>
<dbReference type="AlphaFoldDB" id="A0A8I1Y5U7"/>
<dbReference type="PANTHER" id="PTHR36837">
    <property type="entry name" value="POLY(3-HYDROXYALKANOATE) POLYMERASE SUBUNIT PHAC"/>
    <property type="match status" value="1"/>
</dbReference>
<dbReference type="InterPro" id="IPR051321">
    <property type="entry name" value="PHA/PHB_synthase"/>
</dbReference>
<dbReference type="RefSeq" id="WP_210291461.1">
    <property type="nucleotide sequence ID" value="NZ_CP126003.1"/>
</dbReference>
<keyword evidence="1 6" id="KW-0808">Transferase</keyword>
<comment type="caution">
    <text evidence="6">The sequence shown here is derived from an EMBL/GenBank/DDBJ whole genome shotgun (WGS) entry which is preliminary data.</text>
</comment>
<dbReference type="SUPFAM" id="SSF53474">
    <property type="entry name" value="alpha/beta-Hydrolases"/>
    <property type="match status" value="1"/>
</dbReference>
<organism evidence="6 7">
    <name type="scientific">Bradyrhizobium elkanii</name>
    <dbReference type="NCBI Taxonomy" id="29448"/>
    <lineage>
        <taxon>Bacteria</taxon>
        <taxon>Pseudomonadati</taxon>
        <taxon>Pseudomonadota</taxon>
        <taxon>Alphaproteobacteria</taxon>
        <taxon>Hyphomicrobiales</taxon>
        <taxon>Nitrobacteraceae</taxon>
        <taxon>Bradyrhizobium</taxon>
    </lineage>
</organism>
<evidence type="ECO:0000256" key="2">
    <source>
        <dbReference type="ARBA" id="ARBA00023315"/>
    </source>
</evidence>
<feature type="domain" description="Poly-beta-hydroxybutyrate polymerase N-terminal" evidence="4">
    <location>
        <begin position="115"/>
        <end position="282"/>
    </location>
</feature>
<dbReference type="InterPro" id="IPR029058">
    <property type="entry name" value="AB_hydrolase_fold"/>
</dbReference>
<feature type="domain" description="Poly-beta-hydroxybutyrate polymerase N-terminal" evidence="5">
    <location>
        <begin position="37"/>
        <end position="77"/>
    </location>
</feature>
<dbReference type="EC" id="2.3.1.-" evidence="6"/>
<sequence length="604" mass="66397">MTVQAVLDQPRSPANDDVTGAGTPASAQPEKEPLTGTESLDQLVHAAMAQWTGGLSPAGLALAFADWQLHLAASPGRRLELALNAVADGSRFARMVSTPHAAWQPWFMVKPQPGDNRFAGQDWTLPAFNVIAQAFLLAEHWWHSATSGLHGVSKANAAVVDFTVRQCLDVVAPSNFAFSNPEVLRKAMDSGGGNFVSGWHNWLEDCRNLLSAEPSGSAPFVVGKDVAVTEGKVVYRNELIELIQYAPETADVCPEPVLIVPAWIMKYYILDLSPQNSLVRFLVERGFTVFMISWRNPGPADRDLGLDDYRKLGVDAAIDAINQLIPERSIHAAGYCLGGTLLAVAAARLQKERPGCLRSVTLLAAQVDFTDAGELTLFINESQVAFLEDMMRQRGVLETAQMAGAFQLLRSNDMIWSRLIRDYLMGERAAPSDLMSWNADATRMPYRMHSDYLRKLFLNNDLAEGRYLADGQPVALSDLRAPMFVVGTVRDHVAPWRSVHKIHLLADANIAFVLASGGHNAGIVAPPSEEGHSYQLLEKMADQPYVGPDEWLRKAMNRDGSWWLEWVRFLTAHSGAWVPAQPVLHAPEGESPLEDAPGRYVLQH</sequence>
<dbReference type="Pfam" id="PF07167">
    <property type="entry name" value="PhaC_N"/>
    <property type="match status" value="1"/>
</dbReference>
<dbReference type="GO" id="GO:0016746">
    <property type="term" value="F:acyltransferase activity"/>
    <property type="evidence" value="ECO:0007669"/>
    <property type="project" value="UniProtKB-KW"/>
</dbReference>
<evidence type="ECO:0000313" key="6">
    <source>
        <dbReference type="EMBL" id="MBP1293747.1"/>
    </source>
</evidence>
<evidence type="ECO:0000259" key="5">
    <source>
        <dbReference type="Pfam" id="PF12551"/>
    </source>
</evidence>
<proteinExistence type="predicted"/>
<evidence type="ECO:0000256" key="3">
    <source>
        <dbReference type="SAM" id="MobiDB-lite"/>
    </source>
</evidence>
<protein>
    <submittedName>
        <fullName evidence="6">Polyhydroxyalkanoate synthase</fullName>
        <ecNumber evidence="6">2.3.1.-</ecNumber>
    </submittedName>
</protein>